<evidence type="ECO:0000256" key="5">
    <source>
        <dbReference type="ARBA" id="ARBA00022989"/>
    </source>
</evidence>
<feature type="transmembrane region" description="Helical" evidence="7">
    <location>
        <begin position="236"/>
        <end position="257"/>
    </location>
</feature>
<dbReference type="NCBIfam" id="TIGR00544">
    <property type="entry name" value="lgt"/>
    <property type="match status" value="1"/>
</dbReference>
<keyword evidence="6 7" id="KW-0472">Membrane</keyword>
<organism evidence="8 9">
    <name type="scientific">Fontimonas thermophila</name>
    <dbReference type="NCBI Taxonomy" id="1076937"/>
    <lineage>
        <taxon>Bacteria</taxon>
        <taxon>Pseudomonadati</taxon>
        <taxon>Pseudomonadota</taxon>
        <taxon>Gammaproteobacteria</taxon>
        <taxon>Nevskiales</taxon>
        <taxon>Nevskiaceae</taxon>
        <taxon>Fontimonas</taxon>
    </lineage>
</organism>
<feature type="transmembrane region" description="Helical" evidence="7">
    <location>
        <begin position="96"/>
        <end position="114"/>
    </location>
</feature>
<dbReference type="STRING" id="1076937.SAMN04488120_10373"/>
<keyword evidence="5 7" id="KW-1133">Transmembrane helix</keyword>
<dbReference type="EC" id="2.5.1.145" evidence="7"/>
<comment type="subcellular location">
    <subcellularLocation>
        <location evidence="7">Cell membrane</location>
        <topology evidence="7">Multi-pass membrane protein</topology>
    </subcellularLocation>
</comment>
<dbReference type="EMBL" id="FOOC01000003">
    <property type="protein sequence ID" value="SFF37894.1"/>
    <property type="molecule type" value="Genomic_DNA"/>
</dbReference>
<proteinExistence type="inferred from homology"/>
<accession>A0A1I2I6P5</accession>
<dbReference type="RefSeq" id="WP_091532057.1">
    <property type="nucleotide sequence ID" value="NZ_FOOC01000003.1"/>
</dbReference>
<evidence type="ECO:0000256" key="1">
    <source>
        <dbReference type="ARBA" id="ARBA00007150"/>
    </source>
</evidence>
<feature type="transmembrane region" description="Helical" evidence="7">
    <location>
        <begin position="126"/>
        <end position="144"/>
    </location>
</feature>
<evidence type="ECO:0000256" key="6">
    <source>
        <dbReference type="ARBA" id="ARBA00023136"/>
    </source>
</evidence>
<feature type="binding site" evidence="7">
    <location>
        <position position="139"/>
    </location>
    <ligand>
        <name>a 1,2-diacyl-sn-glycero-3-phospho-(1'-sn-glycerol)</name>
        <dbReference type="ChEBI" id="CHEBI:64716"/>
    </ligand>
</feature>
<dbReference type="OrthoDB" id="871140at2"/>
<feature type="transmembrane region" description="Helical" evidence="7">
    <location>
        <begin position="19"/>
        <end position="36"/>
    </location>
</feature>
<dbReference type="PANTHER" id="PTHR30589:SF0">
    <property type="entry name" value="PHOSPHATIDYLGLYCEROL--PROLIPOPROTEIN DIACYLGLYCERYL TRANSFERASE"/>
    <property type="match status" value="1"/>
</dbReference>
<evidence type="ECO:0000313" key="8">
    <source>
        <dbReference type="EMBL" id="SFF37894.1"/>
    </source>
</evidence>
<keyword evidence="2 7" id="KW-1003">Cell membrane</keyword>
<evidence type="ECO:0000313" key="9">
    <source>
        <dbReference type="Proteomes" id="UP000199771"/>
    </source>
</evidence>
<dbReference type="GO" id="GO:0008961">
    <property type="term" value="F:phosphatidylglycerol-prolipoprotein diacylglyceryl transferase activity"/>
    <property type="evidence" value="ECO:0007669"/>
    <property type="project" value="UniProtKB-UniRule"/>
</dbReference>
<dbReference type="UniPathway" id="UPA00664"/>
<sequence>MLIHPNIDPVALRLGPLSVHWYGLMYLLGFLGFWWLGLRRAALPHVNWPRERVSDLLFYGVLGVILGGRIGYTVFYGLDRFIAEPLSVLRIWEGGMSFHGGLIGVLVAIGWYARIQRLNFFDVGDFAVPMIPVGLFTGRIGNFINGELWGAPTSLPWGMVFPRVDAVPRHPSMLYEALLEGLVLFAILWWFGRRPRPRMAVSGLFLLGYGVFRTLVEFVRLPDAHIGYLAGTDWLTMGMVLSAPMWVAGLVMMVLAYRHPVYAPVGGSARGSG</sequence>
<protein>
    <recommendedName>
        <fullName evidence="7">Phosphatidylglycerol--prolipoprotein diacylglyceryl transferase</fullName>
        <ecNumber evidence="7">2.5.1.145</ecNumber>
    </recommendedName>
</protein>
<dbReference type="PANTHER" id="PTHR30589">
    <property type="entry name" value="PROLIPOPROTEIN DIACYLGLYCERYL TRANSFERASE"/>
    <property type="match status" value="1"/>
</dbReference>
<feature type="transmembrane region" description="Helical" evidence="7">
    <location>
        <begin position="56"/>
        <end position="76"/>
    </location>
</feature>
<evidence type="ECO:0000256" key="2">
    <source>
        <dbReference type="ARBA" id="ARBA00022475"/>
    </source>
</evidence>
<keyword evidence="4 7" id="KW-0812">Transmembrane</keyword>
<comment type="pathway">
    <text evidence="7">Protein modification; lipoprotein biosynthesis (diacylglyceryl transfer).</text>
</comment>
<keyword evidence="8" id="KW-0449">Lipoprotein</keyword>
<name>A0A1I2I6P5_9GAMM</name>
<keyword evidence="3 7" id="KW-0808">Transferase</keyword>
<evidence type="ECO:0000256" key="4">
    <source>
        <dbReference type="ARBA" id="ARBA00022692"/>
    </source>
</evidence>
<dbReference type="PROSITE" id="PS01311">
    <property type="entry name" value="LGT"/>
    <property type="match status" value="1"/>
</dbReference>
<evidence type="ECO:0000256" key="7">
    <source>
        <dbReference type="HAMAP-Rule" id="MF_01147"/>
    </source>
</evidence>
<feature type="transmembrane region" description="Helical" evidence="7">
    <location>
        <begin position="199"/>
        <end position="216"/>
    </location>
</feature>
<dbReference type="GO" id="GO:0005886">
    <property type="term" value="C:plasma membrane"/>
    <property type="evidence" value="ECO:0007669"/>
    <property type="project" value="UniProtKB-SubCell"/>
</dbReference>
<gene>
    <name evidence="7" type="primary">lgt</name>
    <name evidence="8" type="ORF">SAMN04488120_10373</name>
</gene>
<evidence type="ECO:0000256" key="3">
    <source>
        <dbReference type="ARBA" id="ARBA00022679"/>
    </source>
</evidence>
<comment type="function">
    <text evidence="7">Catalyzes the transfer of the diacylglyceryl group from phosphatidylglycerol to the sulfhydryl group of the N-terminal cysteine of a prolipoprotein, the first step in the formation of mature lipoproteins.</text>
</comment>
<comment type="similarity">
    <text evidence="1 7">Belongs to the Lgt family.</text>
</comment>
<dbReference type="GO" id="GO:0042158">
    <property type="term" value="P:lipoprotein biosynthetic process"/>
    <property type="evidence" value="ECO:0007669"/>
    <property type="project" value="UniProtKB-UniRule"/>
</dbReference>
<dbReference type="AlphaFoldDB" id="A0A1I2I6P5"/>
<comment type="catalytic activity">
    <reaction evidence="7">
        <text>L-cysteinyl-[prolipoprotein] + a 1,2-diacyl-sn-glycero-3-phospho-(1'-sn-glycerol) = an S-1,2-diacyl-sn-glyceryl-L-cysteinyl-[prolipoprotein] + sn-glycerol 1-phosphate + H(+)</text>
        <dbReference type="Rhea" id="RHEA:56712"/>
        <dbReference type="Rhea" id="RHEA-COMP:14679"/>
        <dbReference type="Rhea" id="RHEA-COMP:14680"/>
        <dbReference type="ChEBI" id="CHEBI:15378"/>
        <dbReference type="ChEBI" id="CHEBI:29950"/>
        <dbReference type="ChEBI" id="CHEBI:57685"/>
        <dbReference type="ChEBI" id="CHEBI:64716"/>
        <dbReference type="ChEBI" id="CHEBI:140658"/>
        <dbReference type="EC" id="2.5.1.145"/>
    </reaction>
</comment>
<reference evidence="8 9" key="1">
    <citation type="submission" date="2016-10" db="EMBL/GenBank/DDBJ databases">
        <authorList>
            <person name="de Groot N.N."/>
        </authorList>
    </citation>
    <scope>NUCLEOTIDE SEQUENCE [LARGE SCALE GENOMIC DNA]</scope>
    <source>
        <strain evidence="8 9">DSM 23609</strain>
    </source>
</reference>
<dbReference type="Proteomes" id="UP000199771">
    <property type="component" value="Unassembled WGS sequence"/>
</dbReference>
<keyword evidence="9" id="KW-1185">Reference proteome</keyword>
<dbReference type="Pfam" id="PF01790">
    <property type="entry name" value="LGT"/>
    <property type="match status" value="1"/>
</dbReference>
<dbReference type="HAMAP" id="MF_01147">
    <property type="entry name" value="Lgt"/>
    <property type="match status" value="1"/>
</dbReference>
<feature type="transmembrane region" description="Helical" evidence="7">
    <location>
        <begin position="173"/>
        <end position="192"/>
    </location>
</feature>
<dbReference type="InterPro" id="IPR001640">
    <property type="entry name" value="Lgt"/>
</dbReference>